<dbReference type="AlphaFoldDB" id="A0A645FQ30"/>
<keyword evidence="2" id="KW-0560">Oxidoreductase</keyword>
<dbReference type="InterPro" id="IPR029479">
    <property type="entry name" value="Nitroreductase"/>
</dbReference>
<accession>A0A645FQ30</accession>
<dbReference type="PANTHER" id="PTHR43673">
    <property type="entry name" value="NAD(P)H NITROREDUCTASE YDGI-RELATED"/>
    <property type="match status" value="1"/>
</dbReference>
<protein>
    <submittedName>
        <fullName evidence="4">Coenzyme F420:L-glutamate ligase</fullName>
        <ecNumber evidence="4">6.3.2.34</ecNumber>
    </submittedName>
</protein>
<evidence type="ECO:0000256" key="1">
    <source>
        <dbReference type="ARBA" id="ARBA00007118"/>
    </source>
</evidence>
<keyword evidence="4" id="KW-0436">Ligase</keyword>
<dbReference type="Gene3D" id="3.40.109.10">
    <property type="entry name" value="NADH Oxidase"/>
    <property type="match status" value="1"/>
</dbReference>
<dbReference type="EMBL" id="VSSQ01063505">
    <property type="protein sequence ID" value="MPN16535.1"/>
    <property type="molecule type" value="Genomic_DNA"/>
</dbReference>
<dbReference type="GO" id="GO:0052619">
    <property type="term" value="F:coenzyme F420-1:gamma-L-glutamate ligase activity"/>
    <property type="evidence" value="ECO:0007669"/>
    <property type="project" value="UniProtKB-EC"/>
</dbReference>
<reference evidence="4" key="1">
    <citation type="submission" date="2019-08" db="EMBL/GenBank/DDBJ databases">
        <authorList>
            <person name="Kucharzyk K."/>
            <person name="Murdoch R.W."/>
            <person name="Higgins S."/>
            <person name="Loffler F."/>
        </authorList>
    </citation>
    <scope>NUCLEOTIDE SEQUENCE</scope>
</reference>
<name>A0A645FQ30_9ZZZZ</name>
<gene>
    <name evidence="4" type="primary">fbiB_28</name>
    <name evidence="4" type="ORF">SDC9_163879</name>
</gene>
<feature type="domain" description="Nitroreductase" evidence="3">
    <location>
        <begin position="24"/>
        <end position="177"/>
    </location>
</feature>
<proteinExistence type="inferred from homology"/>
<comment type="similarity">
    <text evidence="1">Belongs to the nitroreductase family.</text>
</comment>
<evidence type="ECO:0000313" key="4">
    <source>
        <dbReference type="EMBL" id="MPN16535.1"/>
    </source>
</evidence>
<comment type="caution">
    <text evidence="4">The sequence shown here is derived from an EMBL/GenBank/DDBJ whole genome shotgun (WGS) entry which is preliminary data.</text>
</comment>
<dbReference type="Pfam" id="PF00881">
    <property type="entry name" value="Nitroreductase"/>
    <property type="match status" value="1"/>
</dbReference>
<evidence type="ECO:0000256" key="2">
    <source>
        <dbReference type="ARBA" id="ARBA00023002"/>
    </source>
</evidence>
<dbReference type="EC" id="6.3.2.34" evidence="4"/>
<sequence>MLLLRYINTIKLTEEKIMDVISCIKKRRSVRKYEEKMIPHEVMEEIVEVASYAPSWKNTQIVRYIVVEDRAKIEKIAQECVLGFEYNTKTMKDAAALVLVTMVKGRSGYEKDGSFSTPKGDRWQMFDAGIATQTFCLAAHSKGVGSVVIGIFDDEKVEEVVSIPEGQQVAAIIAAGYPKFAPEAPKRKSVEELISYI</sequence>
<evidence type="ECO:0000259" key="3">
    <source>
        <dbReference type="Pfam" id="PF00881"/>
    </source>
</evidence>
<organism evidence="4">
    <name type="scientific">bioreactor metagenome</name>
    <dbReference type="NCBI Taxonomy" id="1076179"/>
    <lineage>
        <taxon>unclassified sequences</taxon>
        <taxon>metagenomes</taxon>
        <taxon>ecological metagenomes</taxon>
    </lineage>
</organism>
<dbReference type="SUPFAM" id="SSF55469">
    <property type="entry name" value="FMN-dependent nitroreductase-like"/>
    <property type="match status" value="1"/>
</dbReference>
<dbReference type="GO" id="GO:0016491">
    <property type="term" value="F:oxidoreductase activity"/>
    <property type="evidence" value="ECO:0007669"/>
    <property type="project" value="UniProtKB-KW"/>
</dbReference>
<dbReference type="PANTHER" id="PTHR43673:SF10">
    <property type="entry name" value="NADH DEHYDROGENASE_NAD(P)H NITROREDUCTASE XCC3605-RELATED"/>
    <property type="match status" value="1"/>
</dbReference>
<dbReference type="InterPro" id="IPR000415">
    <property type="entry name" value="Nitroreductase-like"/>
</dbReference>